<evidence type="ECO:0000313" key="2">
    <source>
        <dbReference type="EMBL" id="SDC63621.1"/>
    </source>
</evidence>
<feature type="chain" id="PRO_5011746585" description="Outer membrane protein beta-barrel domain-containing protein" evidence="1">
    <location>
        <begin position="33"/>
        <end position="184"/>
    </location>
</feature>
<dbReference type="AlphaFoldDB" id="A0A1G6N7E5"/>
<reference evidence="3" key="1">
    <citation type="submission" date="2016-10" db="EMBL/GenBank/DDBJ databases">
        <authorList>
            <person name="Varghese N."/>
            <person name="Submissions S."/>
        </authorList>
    </citation>
    <scope>NUCLEOTIDE SEQUENCE [LARGE SCALE GENOMIC DNA]</scope>
    <source>
        <strain evidence="3">DSM 25811 / CCM 8410 / LMG 26954 / E90</strain>
    </source>
</reference>
<keyword evidence="1" id="KW-0732">Signal</keyword>
<organism evidence="2 3">
    <name type="scientific">Niabella drilacis (strain DSM 25811 / CCM 8410 / CCUG 62505 / LMG 26954 / E90)</name>
    <dbReference type="NCBI Taxonomy" id="1285928"/>
    <lineage>
        <taxon>Bacteria</taxon>
        <taxon>Pseudomonadati</taxon>
        <taxon>Bacteroidota</taxon>
        <taxon>Chitinophagia</taxon>
        <taxon>Chitinophagales</taxon>
        <taxon>Chitinophagaceae</taxon>
        <taxon>Niabella</taxon>
    </lineage>
</organism>
<feature type="signal peptide" evidence="1">
    <location>
        <begin position="1"/>
        <end position="32"/>
    </location>
</feature>
<dbReference type="OrthoDB" id="978645at2"/>
<keyword evidence="3" id="KW-1185">Reference proteome</keyword>
<dbReference type="Proteomes" id="UP000198757">
    <property type="component" value="Unassembled WGS sequence"/>
</dbReference>
<protein>
    <recommendedName>
        <fullName evidence="4">Outer membrane protein beta-barrel domain-containing protein</fullName>
    </recommendedName>
</protein>
<evidence type="ECO:0000256" key="1">
    <source>
        <dbReference type="SAM" id="SignalP"/>
    </source>
</evidence>
<evidence type="ECO:0000313" key="3">
    <source>
        <dbReference type="Proteomes" id="UP000198757"/>
    </source>
</evidence>
<name>A0A1G6N7E5_NIADE</name>
<proteinExistence type="predicted"/>
<sequence length="184" mass="20567">MFIDNSFLLNLVQMKKICILAAVIAAVTVTHAQSGYRQAIGARVSTHTEYEAFAASYKFFVSRPGAIELNLGFGDQRYWYYNERKNAPSVSFSGTYQHHFPIRPVPGLKWFIGGGMVFFNTSSKLDRYDGFGVGIYPTGGVDYKFAKIPLNLSADFRPTLHITAPDAYNTFHGHDVGIAARYTF</sequence>
<dbReference type="STRING" id="1285928.SAMN04487894_103178"/>
<gene>
    <name evidence="2" type="ORF">SAMN04487894_103178</name>
</gene>
<evidence type="ECO:0008006" key="4">
    <source>
        <dbReference type="Google" id="ProtNLM"/>
    </source>
</evidence>
<dbReference type="EMBL" id="FMZO01000003">
    <property type="protein sequence ID" value="SDC63621.1"/>
    <property type="molecule type" value="Genomic_DNA"/>
</dbReference>
<accession>A0A1G6N7E5</accession>